<evidence type="ECO:0000256" key="2">
    <source>
        <dbReference type="ARBA" id="ARBA00022448"/>
    </source>
</evidence>
<dbReference type="EMBL" id="CP054705">
    <property type="protein sequence ID" value="QQK74383.1"/>
    <property type="molecule type" value="Genomic_DNA"/>
</dbReference>
<feature type="domain" description="Tripartite ATP-independent periplasmic transporters DctQ component" evidence="10">
    <location>
        <begin position="51"/>
        <end position="181"/>
    </location>
</feature>
<evidence type="ECO:0000313" key="12">
    <source>
        <dbReference type="Proteomes" id="UP000595823"/>
    </source>
</evidence>
<gene>
    <name evidence="11" type="ORF">HUG15_01350</name>
</gene>
<dbReference type="AlphaFoldDB" id="A0A7T6YZV9"/>
<dbReference type="InterPro" id="IPR007387">
    <property type="entry name" value="TRAP_DctQ"/>
</dbReference>
<sequence length="184" mass="20559">MENKQSFSTKERIWESDQGLKKTSKTNIIIKMTDHINQGMAVLAGIALVAMAVLVVLNAILRMYIAPIPGTPEMVGWFAGITAIFSLGYAQLSKGHVFVDLLIIKFTDTWKKITHTLMNLLSMAFFLITGVIIILYGVQLLNNNTLSETLQFPFYPLVMLCSLGFVGLFLAILKETILIWRGMD</sequence>
<evidence type="ECO:0000259" key="10">
    <source>
        <dbReference type="Pfam" id="PF04290"/>
    </source>
</evidence>
<dbReference type="GO" id="GO:0022857">
    <property type="term" value="F:transmembrane transporter activity"/>
    <property type="evidence" value="ECO:0007669"/>
    <property type="project" value="TreeGrafter"/>
</dbReference>
<comment type="subcellular location">
    <subcellularLocation>
        <location evidence="1">Cell inner membrane</location>
        <topology evidence="1">Multi-pass membrane protein</topology>
    </subcellularLocation>
</comment>
<comment type="similarity">
    <text evidence="8">Belongs to the TRAP transporter small permease family.</text>
</comment>
<feature type="transmembrane region" description="Helical" evidence="9">
    <location>
        <begin position="41"/>
        <end position="65"/>
    </location>
</feature>
<keyword evidence="7 9" id="KW-0472">Membrane</keyword>
<evidence type="ECO:0000256" key="9">
    <source>
        <dbReference type="SAM" id="Phobius"/>
    </source>
</evidence>
<name>A0A7T6YZV9_9BACI</name>
<evidence type="ECO:0000256" key="6">
    <source>
        <dbReference type="ARBA" id="ARBA00022989"/>
    </source>
</evidence>
<evidence type="ECO:0000313" key="11">
    <source>
        <dbReference type="EMBL" id="QQK74383.1"/>
    </source>
</evidence>
<reference evidence="11 12" key="1">
    <citation type="submission" date="2020-06" db="EMBL/GenBank/DDBJ databases">
        <title>Genomic analysis of Salicibibacter sp. NKC5-3.</title>
        <authorList>
            <person name="Oh Y.J."/>
        </authorList>
    </citation>
    <scope>NUCLEOTIDE SEQUENCE [LARGE SCALE GENOMIC DNA]</scope>
    <source>
        <strain evidence="11 12">NKC5-3</strain>
    </source>
</reference>
<proteinExistence type="inferred from homology"/>
<feature type="transmembrane region" description="Helical" evidence="9">
    <location>
        <begin position="116"/>
        <end position="141"/>
    </location>
</feature>
<keyword evidence="2" id="KW-0813">Transport</keyword>
<evidence type="ECO:0000256" key="3">
    <source>
        <dbReference type="ARBA" id="ARBA00022475"/>
    </source>
</evidence>
<dbReference type="GO" id="GO:0005886">
    <property type="term" value="C:plasma membrane"/>
    <property type="evidence" value="ECO:0007669"/>
    <property type="project" value="UniProtKB-SubCell"/>
</dbReference>
<keyword evidence="12" id="KW-1185">Reference proteome</keyword>
<evidence type="ECO:0000256" key="7">
    <source>
        <dbReference type="ARBA" id="ARBA00023136"/>
    </source>
</evidence>
<dbReference type="KEGG" id="scia:HUG15_01350"/>
<keyword evidence="5 9" id="KW-0812">Transmembrane</keyword>
<feature type="transmembrane region" description="Helical" evidence="9">
    <location>
        <begin position="77"/>
        <end position="104"/>
    </location>
</feature>
<keyword evidence="3" id="KW-1003">Cell membrane</keyword>
<keyword evidence="4" id="KW-0997">Cell inner membrane</keyword>
<protein>
    <submittedName>
        <fullName evidence="11">TRAP transporter small permease</fullName>
    </submittedName>
</protein>
<dbReference type="Proteomes" id="UP000595823">
    <property type="component" value="Chromosome"/>
</dbReference>
<dbReference type="PANTHER" id="PTHR35011">
    <property type="entry name" value="2,3-DIKETO-L-GULONATE TRAP TRANSPORTER SMALL PERMEASE PROTEIN YIAM"/>
    <property type="match status" value="1"/>
</dbReference>
<dbReference type="PANTHER" id="PTHR35011:SF10">
    <property type="entry name" value="TRAP TRANSPORTER SMALL PERMEASE PROTEIN"/>
    <property type="match status" value="1"/>
</dbReference>
<dbReference type="GO" id="GO:0015740">
    <property type="term" value="P:C4-dicarboxylate transport"/>
    <property type="evidence" value="ECO:0007669"/>
    <property type="project" value="TreeGrafter"/>
</dbReference>
<feature type="transmembrane region" description="Helical" evidence="9">
    <location>
        <begin position="153"/>
        <end position="173"/>
    </location>
</feature>
<dbReference type="InterPro" id="IPR055348">
    <property type="entry name" value="DctQ"/>
</dbReference>
<evidence type="ECO:0000256" key="5">
    <source>
        <dbReference type="ARBA" id="ARBA00022692"/>
    </source>
</evidence>
<evidence type="ECO:0000256" key="4">
    <source>
        <dbReference type="ARBA" id="ARBA00022519"/>
    </source>
</evidence>
<keyword evidence="6 9" id="KW-1133">Transmembrane helix</keyword>
<organism evidence="11 12">
    <name type="scientific">Salicibibacter cibarius</name>
    <dbReference type="NCBI Taxonomy" id="2743000"/>
    <lineage>
        <taxon>Bacteria</taxon>
        <taxon>Bacillati</taxon>
        <taxon>Bacillota</taxon>
        <taxon>Bacilli</taxon>
        <taxon>Bacillales</taxon>
        <taxon>Bacillaceae</taxon>
        <taxon>Salicibibacter</taxon>
    </lineage>
</organism>
<evidence type="ECO:0000256" key="8">
    <source>
        <dbReference type="ARBA" id="ARBA00038436"/>
    </source>
</evidence>
<dbReference type="RefSeq" id="WP_200126531.1">
    <property type="nucleotide sequence ID" value="NZ_CP054705.1"/>
</dbReference>
<evidence type="ECO:0000256" key="1">
    <source>
        <dbReference type="ARBA" id="ARBA00004429"/>
    </source>
</evidence>
<dbReference type="Pfam" id="PF04290">
    <property type="entry name" value="DctQ"/>
    <property type="match status" value="1"/>
</dbReference>
<accession>A0A7T6YZV9</accession>